<dbReference type="OrthoDB" id="3933466at2759"/>
<sequence length="395" mass="46193">MFFWNCQTSRLCMLPSWRRPVFNLNAQLIFRTIIFRSLPDELASPVLIYMSLRERLATRNHSDNLTPEILQAMIDDFVVAGKTTPWPNVSTWTIFHTIAQAVRIHDIAFSILRSKLDYFSTLQFEKLADPPRYRCYTPYDTTLQNPERVPYDVHIPLSNPSWTEETRAIRVLWLMAAGWQASLRSSCCDTDTVSGLIWSQKLILGLEHPSQLDSAVELSYSIRLGPVLRPPEESQKVVAHTFDLLQPYRIDCHLHGPNVRKSESLSLPISPQFSWTPTIAPFDRSGHRKRLSTFEMLRLNSSLARIRIKTDRRPDGRLFGTNARIFENFGFGFWYEERLIDELWLNCRGYRVGDPQPKIDWNNLPHNYCTASDEHFRPLKLYQQQVEREQQGWHR</sequence>
<evidence type="ECO:0000313" key="1">
    <source>
        <dbReference type="EMBL" id="KEQ90361.1"/>
    </source>
</evidence>
<dbReference type="Proteomes" id="UP000030641">
    <property type="component" value="Unassembled WGS sequence"/>
</dbReference>
<gene>
    <name evidence="1" type="ORF">AUEXF2481DRAFT_572403</name>
</gene>
<dbReference type="AlphaFoldDB" id="A0A074YU24"/>
<keyword evidence="2" id="KW-1185">Reference proteome</keyword>
<dbReference type="HOGENOM" id="CLU_048900_0_0_1"/>
<dbReference type="GeneID" id="25369156"/>
<dbReference type="STRING" id="1043005.A0A074YU24"/>
<dbReference type="EMBL" id="KL584793">
    <property type="protein sequence ID" value="KEQ90361.1"/>
    <property type="molecule type" value="Genomic_DNA"/>
</dbReference>
<organism evidence="1 2">
    <name type="scientific">Aureobasidium subglaciale (strain EXF-2481)</name>
    <name type="common">Aureobasidium pullulans var. subglaciale</name>
    <dbReference type="NCBI Taxonomy" id="1043005"/>
    <lineage>
        <taxon>Eukaryota</taxon>
        <taxon>Fungi</taxon>
        <taxon>Dikarya</taxon>
        <taxon>Ascomycota</taxon>
        <taxon>Pezizomycotina</taxon>
        <taxon>Dothideomycetes</taxon>
        <taxon>Dothideomycetidae</taxon>
        <taxon>Dothideales</taxon>
        <taxon>Saccotheciaceae</taxon>
        <taxon>Aureobasidium</taxon>
    </lineage>
</organism>
<protein>
    <submittedName>
        <fullName evidence="1">Uncharacterized protein</fullName>
    </submittedName>
</protein>
<dbReference type="RefSeq" id="XP_013338857.1">
    <property type="nucleotide sequence ID" value="XM_013483403.1"/>
</dbReference>
<evidence type="ECO:0000313" key="2">
    <source>
        <dbReference type="Proteomes" id="UP000030641"/>
    </source>
</evidence>
<proteinExistence type="predicted"/>
<reference evidence="1 2" key="1">
    <citation type="journal article" date="2014" name="BMC Genomics">
        <title>Genome sequencing of four Aureobasidium pullulans varieties: biotechnological potential, stress tolerance, and description of new species.</title>
        <authorList>
            <person name="Gostin Ar C."/>
            <person name="Ohm R.A."/>
            <person name="Kogej T."/>
            <person name="Sonjak S."/>
            <person name="Turk M."/>
            <person name="Zajc J."/>
            <person name="Zalar P."/>
            <person name="Grube M."/>
            <person name="Sun H."/>
            <person name="Han J."/>
            <person name="Sharma A."/>
            <person name="Chiniquy J."/>
            <person name="Ngan C.Y."/>
            <person name="Lipzen A."/>
            <person name="Barry K."/>
            <person name="Grigoriev I.V."/>
            <person name="Gunde-Cimerman N."/>
        </authorList>
    </citation>
    <scope>NUCLEOTIDE SEQUENCE [LARGE SCALE GENOMIC DNA]</scope>
    <source>
        <strain evidence="1 2">EXF-2481</strain>
    </source>
</reference>
<name>A0A074YU24_AURSE</name>
<accession>A0A074YU24</accession>
<dbReference type="InParanoid" id="A0A074YU24"/>